<keyword evidence="2" id="KW-0067">ATP-binding</keyword>
<evidence type="ECO:0000256" key="1">
    <source>
        <dbReference type="ARBA" id="ARBA00022741"/>
    </source>
</evidence>
<keyword evidence="5" id="KW-1185">Reference proteome</keyword>
<gene>
    <name evidence="4" type="ORF">EV192_102799</name>
</gene>
<dbReference type="EMBL" id="SLWS01000002">
    <property type="protein sequence ID" value="TCO62660.1"/>
    <property type="molecule type" value="Genomic_DNA"/>
</dbReference>
<dbReference type="Pfam" id="PF00196">
    <property type="entry name" value="GerE"/>
    <property type="match status" value="1"/>
</dbReference>
<comment type="caution">
    <text evidence="4">The sequence shown here is derived from an EMBL/GenBank/DDBJ whole genome shotgun (WGS) entry which is preliminary data.</text>
</comment>
<dbReference type="PANTHER" id="PTHR16305">
    <property type="entry name" value="TESTICULAR SOLUBLE ADENYLYL CYCLASE"/>
    <property type="match status" value="1"/>
</dbReference>
<protein>
    <submittedName>
        <fullName evidence="4">Regulatory LuxR family protein</fullName>
    </submittedName>
</protein>
<dbReference type="GO" id="GO:0003677">
    <property type="term" value="F:DNA binding"/>
    <property type="evidence" value="ECO:0007669"/>
    <property type="project" value="InterPro"/>
</dbReference>
<proteinExistence type="predicted"/>
<accession>A0A4V2S865</accession>
<evidence type="ECO:0000313" key="4">
    <source>
        <dbReference type="EMBL" id="TCO62660.1"/>
    </source>
</evidence>
<dbReference type="InterPro" id="IPR016032">
    <property type="entry name" value="Sig_transdc_resp-reg_C-effctor"/>
</dbReference>
<dbReference type="Pfam" id="PF13191">
    <property type="entry name" value="AAA_16"/>
    <property type="match status" value="1"/>
</dbReference>
<dbReference type="GO" id="GO:0006355">
    <property type="term" value="P:regulation of DNA-templated transcription"/>
    <property type="evidence" value="ECO:0007669"/>
    <property type="project" value="InterPro"/>
</dbReference>
<dbReference type="GO" id="GO:0005524">
    <property type="term" value="F:ATP binding"/>
    <property type="evidence" value="ECO:0007669"/>
    <property type="project" value="UniProtKB-KW"/>
</dbReference>
<sequence length="993" mass="106847">MVAEEQPLKVVGGMTHGVRPCAVPRTGSGVELVGRRAELTRLKAALSVVSAGRAGTVLLSGDAGVGKSRLLTELVQHARSVGTISLTGRCLDVDAAGLPYLPFVEALGQLTSAQRALAGQRPVLARLVPGLAAVERLDENDSAMAQLRLFDSVVGLLTDLAAEAPVLLAIEDLHWADASTRDLVLFLVSRLDSQRIQVVCTLRTEDLHRRHPLRPLLGELSRLSTVETIELAPFDLAHSVEFISALTDNVLPADTVHKIANRSEGNPFFCEELAAAYGDGDGVPSGLAELLLSRVERLSPAARRVVRAISVGSRKVTHSSLHAVCEMADDALEEALREAVQHNVLVAFKGGYTFRHALLREAVYGDLLPGERVRLHAGYANVVTSPASLAYHSLRCHDLPRALAASVTAAHHAAKMYAPGEKLRLVEQALELWTAVPDPAEVSGTTEVSLLRIASTAASAIGEVDRSIEFARSAVAKADETDDPELSAITRHQLATALFVPEKVSAEIEKLVNQAWDLVRDRPPTMARAKILALRAREWVWAWDDDLDIDELRAYAQEAIENARTVGADSVEVDGLVTLAVFAEWTGHTEEAIQVGRTAAERAMSIGAFGVELRAHKNTAITLATAGRLDEAIKLSEFICVRAAEIGLPWGPTSVDARFGLVYFRYYTGDWAGSLAASAVSGVPTSVWAKVTAPSLLVLAAQGEHARLDHLVTELERHTDDPLTTAITHMGQAESALWRGHPHQAVDHIEASFDDLAKLARPAAVDAVLAACIGIWALADIATQARRKGDTAACAQALARGQALVDRMASHRPRHWIARKLYEDNHPGIVMFGHQLAAEMHRLQGTDTADHWQQSVRSATDFPYGEAYARWRWATVLLATGGREEAAQQVVTAHEIASRLGATPLRDAVAALARRGRIPLPGVAEEPPDTELTPRELAVVELAATGMTNREIGTQLYISQKTASVHLSRAMAKLGAANRAEVVSIAHDLGLLS</sequence>
<dbReference type="InterPro" id="IPR041664">
    <property type="entry name" value="AAA_16"/>
</dbReference>
<dbReference type="PROSITE" id="PS50043">
    <property type="entry name" value="HTH_LUXR_2"/>
    <property type="match status" value="1"/>
</dbReference>
<dbReference type="GO" id="GO:0005737">
    <property type="term" value="C:cytoplasm"/>
    <property type="evidence" value="ECO:0007669"/>
    <property type="project" value="TreeGrafter"/>
</dbReference>
<dbReference type="SUPFAM" id="SSF52540">
    <property type="entry name" value="P-loop containing nucleoside triphosphate hydrolases"/>
    <property type="match status" value="1"/>
</dbReference>
<organism evidence="4 5">
    <name type="scientific">Actinocrispum wychmicini</name>
    <dbReference type="NCBI Taxonomy" id="1213861"/>
    <lineage>
        <taxon>Bacteria</taxon>
        <taxon>Bacillati</taxon>
        <taxon>Actinomycetota</taxon>
        <taxon>Actinomycetes</taxon>
        <taxon>Pseudonocardiales</taxon>
        <taxon>Pseudonocardiaceae</taxon>
        <taxon>Actinocrispum</taxon>
    </lineage>
</organism>
<evidence type="ECO:0000259" key="3">
    <source>
        <dbReference type="PROSITE" id="PS50043"/>
    </source>
</evidence>
<dbReference type="InterPro" id="IPR036388">
    <property type="entry name" value="WH-like_DNA-bd_sf"/>
</dbReference>
<dbReference type="AlphaFoldDB" id="A0A4V2S865"/>
<dbReference type="GO" id="GO:0004016">
    <property type="term" value="F:adenylate cyclase activity"/>
    <property type="evidence" value="ECO:0007669"/>
    <property type="project" value="TreeGrafter"/>
</dbReference>
<reference evidence="4 5" key="1">
    <citation type="submission" date="2019-03" db="EMBL/GenBank/DDBJ databases">
        <title>Genomic Encyclopedia of Type Strains, Phase IV (KMG-IV): sequencing the most valuable type-strain genomes for metagenomic binning, comparative biology and taxonomic classification.</title>
        <authorList>
            <person name="Goeker M."/>
        </authorList>
    </citation>
    <scope>NUCLEOTIDE SEQUENCE [LARGE SCALE GENOMIC DNA]</scope>
    <source>
        <strain evidence="4 5">DSM 45934</strain>
    </source>
</reference>
<dbReference type="SUPFAM" id="SSF46894">
    <property type="entry name" value="C-terminal effector domain of the bipartite response regulators"/>
    <property type="match status" value="1"/>
</dbReference>
<dbReference type="InterPro" id="IPR027417">
    <property type="entry name" value="P-loop_NTPase"/>
</dbReference>
<dbReference type="InterPro" id="IPR000792">
    <property type="entry name" value="Tscrpt_reg_LuxR_C"/>
</dbReference>
<feature type="domain" description="HTH luxR-type" evidence="3">
    <location>
        <begin position="925"/>
        <end position="990"/>
    </location>
</feature>
<dbReference type="PANTHER" id="PTHR16305:SF35">
    <property type="entry name" value="TRANSCRIPTIONAL ACTIVATOR DOMAIN"/>
    <property type="match status" value="1"/>
</dbReference>
<evidence type="ECO:0000256" key="2">
    <source>
        <dbReference type="ARBA" id="ARBA00022840"/>
    </source>
</evidence>
<dbReference type="InterPro" id="IPR011990">
    <property type="entry name" value="TPR-like_helical_dom_sf"/>
</dbReference>
<dbReference type="Gene3D" id="1.25.40.10">
    <property type="entry name" value="Tetratricopeptide repeat domain"/>
    <property type="match status" value="1"/>
</dbReference>
<dbReference type="SUPFAM" id="SSF48452">
    <property type="entry name" value="TPR-like"/>
    <property type="match status" value="1"/>
</dbReference>
<evidence type="ECO:0000313" key="5">
    <source>
        <dbReference type="Proteomes" id="UP000295680"/>
    </source>
</evidence>
<dbReference type="Proteomes" id="UP000295680">
    <property type="component" value="Unassembled WGS sequence"/>
</dbReference>
<dbReference type="SMART" id="SM00421">
    <property type="entry name" value="HTH_LUXR"/>
    <property type="match status" value="1"/>
</dbReference>
<name>A0A4V2S865_9PSEU</name>
<dbReference type="Gene3D" id="1.10.10.10">
    <property type="entry name" value="Winged helix-like DNA-binding domain superfamily/Winged helix DNA-binding domain"/>
    <property type="match status" value="1"/>
</dbReference>
<dbReference type="CDD" id="cd06170">
    <property type="entry name" value="LuxR_C_like"/>
    <property type="match status" value="1"/>
</dbReference>
<dbReference type="PRINTS" id="PR00038">
    <property type="entry name" value="HTHLUXR"/>
</dbReference>
<keyword evidence="1" id="KW-0547">Nucleotide-binding</keyword>